<dbReference type="GO" id="GO:0016787">
    <property type="term" value="F:hydrolase activity"/>
    <property type="evidence" value="ECO:0007669"/>
    <property type="project" value="UniProtKB-KW"/>
</dbReference>
<keyword evidence="2" id="KW-1133">Transmembrane helix</keyword>
<keyword evidence="4" id="KW-0378">Hydrolase</keyword>
<dbReference type="InterPro" id="IPR009030">
    <property type="entry name" value="Growth_fac_rcpt_cys_sf"/>
</dbReference>
<dbReference type="InterPro" id="IPR052896">
    <property type="entry name" value="GGT-like_enzyme"/>
</dbReference>
<dbReference type="Proteomes" id="UP001174909">
    <property type="component" value="Unassembled WGS sequence"/>
</dbReference>
<keyword evidence="2" id="KW-0812">Transmembrane</keyword>
<evidence type="ECO:0000313" key="5">
    <source>
        <dbReference type="Proteomes" id="UP001174909"/>
    </source>
</evidence>
<dbReference type="PANTHER" id="PTHR43881">
    <property type="entry name" value="GAMMA-GLUTAMYLTRANSPEPTIDASE (AFU_ORTHOLOGUE AFUA_4G13580)"/>
    <property type="match status" value="1"/>
</dbReference>
<feature type="coiled-coil region" evidence="1">
    <location>
        <begin position="259"/>
        <end position="286"/>
    </location>
</feature>
<evidence type="ECO:0000256" key="2">
    <source>
        <dbReference type="SAM" id="Phobius"/>
    </source>
</evidence>
<evidence type="ECO:0000313" key="4">
    <source>
        <dbReference type="EMBL" id="CAI8034583.1"/>
    </source>
</evidence>
<comment type="caution">
    <text evidence="4">The sequence shown here is derived from an EMBL/GenBank/DDBJ whole genome shotgun (WGS) entry which is preliminary data.</text>
</comment>
<reference evidence="4" key="1">
    <citation type="submission" date="2023-03" db="EMBL/GenBank/DDBJ databases">
        <authorList>
            <person name="Steffen K."/>
            <person name="Cardenas P."/>
        </authorList>
    </citation>
    <scope>NUCLEOTIDE SEQUENCE</scope>
</reference>
<evidence type="ECO:0000256" key="3">
    <source>
        <dbReference type="SAM" id="SignalP"/>
    </source>
</evidence>
<dbReference type="EMBL" id="CASHTH010002741">
    <property type="protein sequence ID" value="CAI8034583.1"/>
    <property type="molecule type" value="Genomic_DNA"/>
</dbReference>
<dbReference type="PRINTS" id="PR01210">
    <property type="entry name" value="GGTRANSPTASE"/>
</dbReference>
<sequence>MLRSRHITLLLVCWGLVLWGSEAADEAGENSETTSDCYRSQLSEYETLFRNAFALKFEETGATESTVSVYINCMSFGQDKELETAIVSGNVSSAAGEQVLRFTCQEDMLFVLESEREFSKDRNESCLECAGPESTAEDACLVPCAENCDRCYDTSDTCDCTRRVYETDDELIREIEQLTEEEHIDVAIEEVIKKHSDCASECPDHYETSEGDSSICYPCGIRFCAECHEEGGEGECTECLPHTELFHGSHGTECLFGELEEILHVAEEQEREVELEEEERNTSRITLAVTLPIVSLVVVAFFIFMSYIAHRRYPHIGETGKSRHRNKPLYGCVACNQPLAADAGISVLKRGGNAADAAVAVAAALNVTQPCSTGLGGDCFCLFYDAATRSVRGINGSGRAPKKTSLEMLASQGYSVESPLPVRHVHNVTVPGAAAGWVDTVSTMGSGKLSLEEILEPAIQLAEEGFPVAPVTSQLWERGSCDLQSPPNTHGRDLLLGGRAPRAGEIMKMPHLANTFRALAEHGKAGFYRGRVAESIVECVQSRGGVMTLADLEGHTSTFDQPIRTCYRGIDVWEMPPNGQGITALLALNILEGFDISSMTHNSGEYLHALIEALQLSFADTRWYCSDPALTTVPTRGLLDKAYAAQRRSLMDPKKCLPVCERGQPSSHSDTVYFSVTDDHGNACSFINSNYMGFGTALVPKGCGFTLQNRGANFSLDSVHPNCLAPGKRPYHTIIPGMATHSESGELYASFGVMGGFMQPQGHVQVLLNMIDHGMDPQSALDSARFCIRPDSTDSSIHIEEGIPLDSIRELRELGHRVVGPVRGFERVLFGRGQIVCSRPVGGGSGGRERVNVWWAGSDGRGDGVPVGY</sequence>
<dbReference type="Gene3D" id="1.10.246.230">
    <property type="match status" value="1"/>
</dbReference>
<dbReference type="AlphaFoldDB" id="A0AA35WUS1"/>
<dbReference type="PANTHER" id="PTHR43881:SF1">
    <property type="entry name" value="GAMMA-GLUTAMYLTRANSPEPTIDASE (AFU_ORTHOLOGUE AFUA_4G13580)"/>
    <property type="match status" value="1"/>
</dbReference>
<dbReference type="InterPro" id="IPR043137">
    <property type="entry name" value="GGT_ssub_C"/>
</dbReference>
<accession>A0AA35WUS1</accession>
<dbReference type="Pfam" id="PF01019">
    <property type="entry name" value="G_glu_transpept"/>
    <property type="match status" value="1"/>
</dbReference>
<keyword evidence="5" id="KW-1185">Reference proteome</keyword>
<dbReference type="Gene3D" id="3.60.20.40">
    <property type="match status" value="1"/>
</dbReference>
<organism evidence="4 5">
    <name type="scientific">Geodia barretti</name>
    <name type="common">Barrett's horny sponge</name>
    <dbReference type="NCBI Taxonomy" id="519541"/>
    <lineage>
        <taxon>Eukaryota</taxon>
        <taxon>Metazoa</taxon>
        <taxon>Porifera</taxon>
        <taxon>Demospongiae</taxon>
        <taxon>Heteroscleromorpha</taxon>
        <taxon>Tetractinellida</taxon>
        <taxon>Astrophorina</taxon>
        <taxon>Geodiidae</taxon>
        <taxon>Geodia</taxon>
    </lineage>
</organism>
<keyword evidence="1" id="KW-0175">Coiled coil</keyword>
<dbReference type="SUPFAM" id="SSF56235">
    <property type="entry name" value="N-terminal nucleophile aminohydrolases (Ntn hydrolases)"/>
    <property type="match status" value="1"/>
</dbReference>
<feature type="transmembrane region" description="Helical" evidence="2">
    <location>
        <begin position="285"/>
        <end position="308"/>
    </location>
</feature>
<feature type="signal peptide" evidence="3">
    <location>
        <begin position="1"/>
        <end position="23"/>
    </location>
</feature>
<keyword evidence="2" id="KW-0472">Membrane</keyword>
<protein>
    <submittedName>
        <fullName evidence="4">Glutathione hydrolase-like YwrD proenzyme</fullName>
    </submittedName>
</protein>
<name>A0AA35WUS1_GEOBA</name>
<dbReference type="SUPFAM" id="SSF57184">
    <property type="entry name" value="Growth factor receptor domain"/>
    <property type="match status" value="1"/>
</dbReference>
<feature type="chain" id="PRO_5041368820" evidence="3">
    <location>
        <begin position="24"/>
        <end position="869"/>
    </location>
</feature>
<keyword evidence="3" id="KW-0732">Signal</keyword>
<evidence type="ECO:0000256" key="1">
    <source>
        <dbReference type="SAM" id="Coils"/>
    </source>
</evidence>
<proteinExistence type="predicted"/>
<dbReference type="InterPro" id="IPR029055">
    <property type="entry name" value="Ntn_hydrolases_N"/>
</dbReference>
<gene>
    <name evidence="4" type="ORF">GBAR_LOCUS19457</name>
</gene>